<evidence type="ECO:0000313" key="4">
    <source>
        <dbReference type="EMBL" id="SEW21000.1"/>
    </source>
</evidence>
<dbReference type="KEGG" id="ttd:A3L14_10090"/>
<feature type="transmembrane region" description="Helical" evidence="1">
    <location>
        <begin position="6"/>
        <end position="24"/>
    </location>
</feature>
<dbReference type="AlphaFoldDB" id="A0A0Q2QTN6"/>
<reference evidence="4 6" key="3">
    <citation type="submission" date="2016-10" db="EMBL/GenBank/DDBJ databases">
        <authorList>
            <person name="de Groot N.N."/>
        </authorList>
    </citation>
    <scope>NUCLEOTIDE SEQUENCE [LARGE SCALE GENOMIC DNA]</scope>
    <source>
        <strain evidence="4 6">OGL-20</strain>
    </source>
</reference>
<keyword evidence="7" id="KW-1185">Reference proteome</keyword>
<dbReference type="EMBL" id="FOIW01000003">
    <property type="protein sequence ID" value="SEW21000.1"/>
    <property type="molecule type" value="Genomic_DNA"/>
</dbReference>
<dbReference type="RefSeq" id="WP_055428583.1">
    <property type="nucleotide sequence ID" value="NZ_CP015105.1"/>
</dbReference>
<protein>
    <submittedName>
        <fullName evidence="3">Uncharacterized protein</fullName>
    </submittedName>
</protein>
<keyword evidence="1" id="KW-0472">Membrane</keyword>
<dbReference type="Proteomes" id="UP000051862">
    <property type="component" value="Unassembled WGS sequence"/>
</dbReference>
<keyword evidence="1" id="KW-1133">Transmembrane helix</keyword>
<dbReference type="EMBL" id="LIXN01000002">
    <property type="protein sequence ID" value="KQH83373.1"/>
    <property type="molecule type" value="Genomic_DNA"/>
</dbReference>
<keyword evidence="1" id="KW-0812">Transmembrane</keyword>
<dbReference type="Proteomes" id="UP000182125">
    <property type="component" value="Unassembled WGS sequence"/>
</dbReference>
<evidence type="ECO:0000313" key="6">
    <source>
        <dbReference type="Proteomes" id="UP000182125"/>
    </source>
</evidence>
<dbReference type="PATRIC" id="fig|277988.4.peg.323"/>
<name>A0A0Q2QTN6_9EURY</name>
<reference evidence="2 7" key="2">
    <citation type="submission" date="2016-04" db="EMBL/GenBank/DDBJ databases">
        <title>Complete genome sequence of Thermococcus thioreducens type strain OGL-20P.</title>
        <authorList>
            <person name="Oger P.M."/>
        </authorList>
    </citation>
    <scope>NUCLEOTIDE SEQUENCE [LARGE SCALE GENOMIC DNA]</scope>
    <source>
        <strain evidence="2 7">OGL-20P</strain>
    </source>
</reference>
<dbReference type="OrthoDB" id="101050at2157"/>
<dbReference type="EMBL" id="CP015105">
    <property type="protein sequence ID" value="ASJ13210.1"/>
    <property type="molecule type" value="Genomic_DNA"/>
</dbReference>
<gene>
    <name evidence="2" type="ORF">A3L14_10090</name>
    <name evidence="3" type="ORF">AMR53_01520</name>
    <name evidence="4" type="ORF">SAMN05216170_2119</name>
</gene>
<dbReference type="STRING" id="277988.SAMN05216170_2119"/>
<feature type="transmembrane region" description="Helical" evidence="1">
    <location>
        <begin position="36"/>
        <end position="55"/>
    </location>
</feature>
<dbReference type="GeneID" id="33334778"/>
<evidence type="ECO:0000313" key="2">
    <source>
        <dbReference type="EMBL" id="ASJ13210.1"/>
    </source>
</evidence>
<sequence length="88" mass="9680">MRRVAIYTVTFLLMTLIAALDFVLFVGRLVPLRGRWILFLVSLTMVALGGYVGWATGRGLGLSHDDAVEMGIVVSVVSGFLLLVFFIF</sequence>
<feature type="transmembrane region" description="Helical" evidence="1">
    <location>
        <begin position="67"/>
        <end position="87"/>
    </location>
</feature>
<accession>A0A0Q2QTN6</accession>
<evidence type="ECO:0000313" key="3">
    <source>
        <dbReference type="EMBL" id="KQH83373.1"/>
    </source>
</evidence>
<organism evidence="3 5">
    <name type="scientific">Thermococcus thioreducens</name>
    <dbReference type="NCBI Taxonomy" id="277988"/>
    <lineage>
        <taxon>Archaea</taxon>
        <taxon>Methanobacteriati</taxon>
        <taxon>Methanobacteriota</taxon>
        <taxon>Thermococci</taxon>
        <taxon>Thermococcales</taxon>
        <taxon>Thermococcaceae</taxon>
        <taxon>Thermococcus</taxon>
    </lineage>
</organism>
<proteinExistence type="predicted"/>
<reference evidence="3 5" key="1">
    <citation type="submission" date="2015-08" db="EMBL/GenBank/DDBJ databases">
        <title>Thermococcus thioreducens DSM 14981 genome sequencing.</title>
        <authorList>
            <person name="Hong S.-J."/>
            <person name="Kim M.-C."/>
            <person name="Shin J.-H."/>
        </authorList>
    </citation>
    <scope>NUCLEOTIDE SEQUENCE [LARGE SCALE GENOMIC DNA]</scope>
    <source>
        <strain evidence="3 5">DSM 14981</strain>
    </source>
</reference>
<evidence type="ECO:0000256" key="1">
    <source>
        <dbReference type="SAM" id="Phobius"/>
    </source>
</evidence>
<evidence type="ECO:0000313" key="7">
    <source>
        <dbReference type="Proteomes" id="UP000250136"/>
    </source>
</evidence>
<evidence type="ECO:0000313" key="5">
    <source>
        <dbReference type="Proteomes" id="UP000051862"/>
    </source>
</evidence>
<dbReference type="Proteomes" id="UP000250136">
    <property type="component" value="Chromosome"/>
</dbReference>